<dbReference type="InterPro" id="IPR052523">
    <property type="entry name" value="Trichothecene_AcTrans"/>
</dbReference>
<dbReference type="EMBL" id="JBAHYK010000044">
    <property type="protein sequence ID" value="KAL0579920.1"/>
    <property type="molecule type" value="Genomic_DNA"/>
</dbReference>
<name>A0ABR3FX03_9AGAR</name>
<dbReference type="PROSITE" id="PS51186">
    <property type="entry name" value="GNAT"/>
    <property type="match status" value="1"/>
</dbReference>
<proteinExistence type="predicted"/>
<dbReference type="Gene3D" id="3.40.630.30">
    <property type="match status" value="1"/>
</dbReference>
<evidence type="ECO:0000313" key="2">
    <source>
        <dbReference type="EMBL" id="KAL0579920.1"/>
    </source>
</evidence>
<protein>
    <recommendedName>
        <fullName evidence="1">N-acetyltransferase domain-containing protein</fullName>
    </recommendedName>
</protein>
<dbReference type="Pfam" id="PF13508">
    <property type="entry name" value="Acetyltransf_7"/>
    <property type="match status" value="1"/>
</dbReference>
<dbReference type="PANTHER" id="PTHR42791">
    <property type="entry name" value="GNAT FAMILY ACETYLTRANSFERASE"/>
    <property type="match status" value="1"/>
</dbReference>
<dbReference type="SUPFAM" id="SSF55729">
    <property type="entry name" value="Acyl-CoA N-acyltransferases (Nat)"/>
    <property type="match status" value="1"/>
</dbReference>
<dbReference type="InterPro" id="IPR016181">
    <property type="entry name" value="Acyl_CoA_acyltransferase"/>
</dbReference>
<sequence>MVRATLVGGQLYVVEAPQAGIMGVGLYFGPGQDLFVNEEQKEQGFNQLMQRVNEDARRWFTEYFIEEMLHKIVDPVYGQGVQHGNYHLQLFGVSPDHQRKGVGKALLRHVEEKARSEGRDVVLETFTPGNVAIYEKMGYEVQGNTHPKHPAFPDDKKIWCLRKRLNKVDGDCE</sequence>
<evidence type="ECO:0000259" key="1">
    <source>
        <dbReference type="PROSITE" id="PS51186"/>
    </source>
</evidence>
<dbReference type="InterPro" id="IPR000182">
    <property type="entry name" value="GNAT_dom"/>
</dbReference>
<organism evidence="2 3">
    <name type="scientific">Marasmius crinis-equi</name>
    <dbReference type="NCBI Taxonomy" id="585013"/>
    <lineage>
        <taxon>Eukaryota</taxon>
        <taxon>Fungi</taxon>
        <taxon>Dikarya</taxon>
        <taxon>Basidiomycota</taxon>
        <taxon>Agaricomycotina</taxon>
        <taxon>Agaricomycetes</taxon>
        <taxon>Agaricomycetidae</taxon>
        <taxon>Agaricales</taxon>
        <taxon>Marasmiineae</taxon>
        <taxon>Marasmiaceae</taxon>
        <taxon>Marasmius</taxon>
    </lineage>
</organism>
<gene>
    <name evidence="2" type="ORF">V5O48_002091</name>
</gene>
<reference evidence="2 3" key="1">
    <citation type="submission" date="2024-02" db="EMBL/GenBank/DDBJ databases">
        <title>A draft genome for the cacao thread blight pathogen Marasmius crinis-equi.</title>
        <authorList>
            <person name="Cohen S.P."/>
            <person name="Baruah I.K."/>
            <person name="Amoako-Attah I."/>
            <person name="Bukari Y."/>
            <person name="Meinhardt L.W."/>
            <person name="Bailey B.A."/>
        </authorList>
    </citation>
    <scope>NUCLEOTIDE SEQUENCE [LARGE SCALE GENOMIC DNA]</scope>
    <source>
        <strain evidence="2 3">GH-76</strain>
    </source>
</reference>
<dbReference type="Proteomes" id="UP001465976">
    <property type="component" value="Unassembled WGS sequence"/>
</dbReference>
<accession>A0ABR3FX03</accession>
<dbReference type="PANTHER" id="PTHR42791:SF1">
    <property type="entry name" value="N-ACETYLTRANSFERASE DOMAIN-CONTAINING PROTEIN"/>
    <property type="match status" value="1"/>
</dbReference>
<keyword evidence="3" id="KW-1185">Reference proteome</keyword>
<dbReference type="CDD" id="cd04301">
    <property type="entry name" value="NAT_SF"/>
    <property type="match status" value="1"/>
</dbReference>
<evidence type="ECO:0000313" key="3">
    <source>
        <dbReference type="Proteomes" id="UP001465976"/>
    </source>
</evidence>
<feature type="domain" description="N-acetyltransferase" evidence="1">
    <location>
        <begin position="22"/>
        <end position="159"/>
    </location>
</feature>
<comment type="caution">
    <text evidence="2">The sequence shown here is derived from an EMBL/GenBank/DDBJ whole genome shotgun (WGS) entry which is preliminary data.</text>
</comment>